<evidence type="ECO:0000256" key="4">
    <source>
        <dbReference type="ARBA" id="ARBA00023136"/>
    </source>
</evidence>
<keyword evidence="2 6" id="KW-0812">Transmembrane</keyword>
<feature type="compositionally biased region" description="Polar residues" evidence="5">
    <location>
        <begin position="329"/>
        <end position="339"/>
    </location>
</feature>
<name>A0A2P5IAQ9_DIAHE</name>
<comment type="caution">
    <text evidence="7">The sequence shown here is derived from an EMBL/GenBank/DDBJ whole genome shotgun (WGS) entry which is preliminary data.</text>
</comment>
<feature type="region of interest" description="Disordered" evidence="5">
    <location>
        <begin position="206"/>
        <end position="245"/>
    </location>
</feature>
<dbReference type="EMBL" id="MAVT02000103">
    <property type="protein sequence ID" value="POS79585.1"/>
    <property type="molecule type" value="Genomic_DNA"/>
</dbReference>
<keyword evidence="4 6" id="KW-0472">Membrane</keyword>
<evidence type="ECO:0000313" key="8">
    <source>
        <dbReference type="Proteomes" id="UP000094444"/>
    </source>
</evidence>
<dbReference type="OrthoDB" id="4506857at2759"/>
<proteinExistence type="predicted"/>
<dbReference type="PANTHER" id="PTHR15549">
    <property type="entry name" value="PAIRED IMMUNOGLOBULIN-LIKE TYPE 2 RECEPTOR"/>
    <property type="match status" value="1"/>
</dbReference>
<comment type="subcellular location">
    <subcellularLocation>
        <location evidence="1">Membrane</location>
        <topology evidence="1">Single-pass membrane protein</topology>
    </subcellularLocation>
</comment>
<dbReference type="InParanoid" id="A0A2P5IAQ9"/>
<accession>A0A2P5IAQ9</accession>
<feature type="compositionally biased region" description="Polar residues" evidence="5">
    <location>
        <begin position="301"/>
        <end position="316"/>
    </location>
</feature>
<evidence type="ECO:0000256" key="5">
    <source>
        <dbReference type="SAM" id="MobiDB-lite"/>
    </source>
</evidence>
<evidence type="ECO:0000313" key="7">
    <source>
        <dbReference type="EMBL" id="POS79585.1"/>
    </source>
</evidence>
<dbReference type="InterPro" id="IPR051694">
    <property type="entry name" value="Immunoregulatory_rcpt-like"/>
</dbReference>
<reference evidence="7" key="1">
    <citation type="submission" date="2017-09" db="EMBL/GenBank/DDBJ databases">
        <title>Polyketide synthases of a Diaporthe helianthi virulent isolate.</title>
        <authorList>
            <person name="Baroncelli R."/>
        </authorList>
    </citation>
    <scope>NUCLEOTIDE SEQUENCE [LARGE SCALE GENOMIC DNA]</scope>
    <source>
        <strain evidence="7">7/96</strain>
    </source>
</reference>
<dbReference type="STRING" id="158607.A0A2P5IAQ9"/>
<dbReference type="GO" id="GO:0071944">
    <property type="term" value="C:cell periphery"/>
    <property type="evidence" value="ECO:0007669"/>
    <property type="project" value="UniProtKB-ARBA"/>
</dbReference>
<keyword evidence="8" id="KW-1185">Reference proteome</keyword>
<dbReference type="Proteomes" id="UP000094444">
    <property type="component" value="Unassembled WGS sequence"/>
</dbReference>
<evidence type="ECO:0000256" key="2">
    <source>
        <dbReference type="ARBA" id="ARBA00022692"/>
    </source>
</evidence>
<dbReference type="AlphaFoldDB" id="A0A2P5IAQ9"/>
<feature type="region of interest" description="Disordered" evidence="5">
    <location>
        <begin position="1"/>
        <end position="31"/>
    </location>
</feature>
<organism evidence="7 8">
    <name type="scientific">Diaporthe helianthi</name>
    <dbReference type="NCBI Taxonomy" id="158607"/>
    <lineage>
        <taxon>Eukaryota</taxon>
        <taxon>Fungi</taxon>
        <taxon>Dikarya</taxon>
        <taxon>Ascomycota</taxon>
        <taxon>Pezizomycotina</taxon>
        <taxon>Sordariomycetes</taxon>
        <taxon>Sordariomycetidae</taxon>
        <taxon>Diaporthales</taxon>
        <taxon>Diaporthaceae</taxon>
        <taxon>Diaporthe</taxon>
    </lineage>
</organism>
<evidence type="ECO:0000256" key="6">
    <source>
        <dbReference type="SAM" id="Phobius"/>
    </source>
</evidence>
<dbReference type="GO" id="GO:0016020">
    <property type="term" value="C:membrane"/>
    <property type="evidence" value="ECO:0007669"/>
    <property type="project" value="UniProtKB-SubCell"/>
</dbReference>
<sequence>MTLGQVAAEVDRSLDPSEATQPPQGAAYADAKAPTSAVSYFPERDMATTSSVTLRGDWVPENQANCLKPDDIWQWDYGIPEDRRTVVGAPSQTRECLPKGWSRAMTYEGTQCPPRYTEACQATEESLAVVCCPTLHDFSCQPSSDLATGPHASVFRCMSRYTDTGSWVVTQTYMPPQTGTTLVTPTYNPAVHLFALAIIYATPTPTPDSSSSSDTVSQTASPITSTASAPTSSSSDESSGGSLSAGASAGIGVGAAAGAILLGLAGWLLYRRRKKSSGLRTQSPDTGPMHQEGGYGYSIYQHGNTDPTKSHTQSLRSELPPNGPHRPELSSQTPVELGS</sequence>
<protein>
    <submittedName>
        <fullName evidence="7">Uncharacterized protein</fullName>
    </submittedName>
</protein>
<keyword evidence="3 6" id="KW-1133">Transmembrane helix</keyword>
<feature type="region of interest" description="Disordered" evidence="5">
    <location>
        <begin position="277"/>
        <end position="339"/>
    </location>
</feature>
<gene>
    <name evidence="7" type="ORF">DHEL01_v202031</name>
</gene>
<evidence type="ECO:0000256" key="3">
    <source>
        <dbReference type="ARBA" id="ARBA00022989"/>
    </source>
</evidence>
<feature type="transmembrane region" description="Helical" evidence="6">
    <location>
        <begin position="249"/>
        <end position="270"/>
    </location>
</feature>
<evidence type="ECO:0000256" key="1">
    <source>
        <dbReference type="ARBA" id="ARBA00004167"/>
    </source>
</evidence>